<dbReference type="GO" id="GO:0006914">
    <property type="term" value="P:autophagy"/>
    <property type="evidence" value="ECO:0007669"/>
    <property type="project" value="UniProtKB-KW"/>
</dbReference>
<gene>
    <name evidence="6" type="ORF">MYCGRDRAFT_89108</name>
</gene>
<feature type="compositionally biased region" description="Polar residues" evidence="4">
    <location>
        <begin position="59"/>
        <end position="87"/>
    </location>
</feature>
<dbReference type="PANTHER" id="PTHR24348:SF68">
    <property type="entry name" value="SERINE_THREONINE-PROTEIN KINASE ATG1C"/>
    <property type="match status" value="1"/>
</dbReference>
<dbReference type="GO" id="GO:0004674">
    <property type="term" value="F:protein serine/threonine kinase activity"/>
    <property type="evidence" value="ECO:0007669"/>
    <property type="project" value="InterPro"/>
</dbReference>
<dbReference type="InParanoid" id="F9WXW1"/>
<evidence type="ECO:0000259" key="5">
    <source>
        <dbReference type="PROSITE" id="PS50011"/>
    </source>
</evidence>
<feature type="compositionally biased region" description="Polar residues" evidence="4">
    <location>
        <begin position="513"/>
        <end position="525"/>
    </location>
</feature>
<dbReference type="eggNOG" id="KOG0198">
    <property type="taxonomic scope" value="Eukaryota"/>
</dbReference>
<organism evidence="6 7">
    <name type="scientific">Zymoseptoria tritici (strain CBS 115943 / IPO323)</name>
    <name type="common">Speckled leaf blotch fungus</name>
    <name type="synonym">Septoria tritici</name>
    <dbReference type="NCBI Taxonomy" id="336722"/>
    <lineage>
        <taxon>Eukaryota</taxon>
        <taxon>Fungi</taxon>
        <taxon>Dikarya</taxon>
        <taxon>Ascomycota</taxon>
        <taxon>Pezizomycotina</taxon>
        <taxon>Dothideomycetes</taxon>
        <taxon>Dothideomycetidae</taxon>
        <taxon>Mycosphaerellales</taxon>
        <taxon>Mycosphaerellaceae</taxon>
        <taxon>Zymoseptoria</taxon>
    </lineage>
</organism>
<keyword evidence="2" id="KW-0072">Autophagy</keyword>
<feature type="region of interest" description="Disordered" evidence="4">
    <location>
        <begin position="452"/>
        <end position="553"/>
    </location>
</feature>
<feature type="compositionally biased region" description="Basic and acidic residues" evidence="4">
    <location>
        <begin position="542"/>
        <end position="552"/>
    </location>
</feature>
<reference evidence="6 7" key="1">
    <citation type="journal article" date="2011" name="PLoS Genet.">
        <title>Finished genome of the fungal wheat pathogen Mycosphaerella graminicola reveals dispensome structure, chromosome plasticity, and stealth pathogenesis.</title>
        <authorList>
            <person name="Goodwin S.B."/>
            <person name="Ben M'barek S."/>
            <person name="Dhillon B."/>
            <person name="Wittenberg A.H.J."/>
            <person name="Crane C.F."/>
            <person name="Hane J.K."/>
            <person name="Foster A.J."/>
            <person name="Van der Lee T.A.J."/>
            <person name="Grimwood J."/>
            <person name="Aerts A."/>
            <person name="Antoniw J."/>
            <person name="Bailey A."/>
            <person name="Bluhm B."/>
            <person name="Bowler J."/>
            <person name="Bristow J."/>
            <person name="van der Burgt A."/>
            <person name="Canto-Canche B."/>
            <person name="Churchill A.C.L."/>
            <person name="Conde-Ferraez L."/>
            <person name="Cools H.J."/>
            <person name="Coutinho P.M."/>
            <person name="Csukai M."/>
            <person name="Dehal P."/>
            <person name="De Wit P."/>
            <person name="Donzelli B."/>
            <person name="van de Geest H.C."/>
            <person name="van Ham R.C.H.J."/>
            <person name="Hammond-Kosack K.E."/>
            <person name="Henrissat B."/>
            <person name="Kilian A."/>
            <person name="Kobayashi A.K."/>
            <person name="Koopmann E."/>
            <person name="Kourmpetis Y."/>
            <person name="Kuzniar A."/>
            <person name="Lindquist E."/>
            <person name="Lombard V."/>
            <person name="Maliepaard C."/>
            <person name="Martins N."/>
            <person name="Mehrabi R."/>
            <person name="Nap J.P.H."/>
            <person name="Ponomarenko A."/>
            <person name="Rudd J.J."/>
            <person name="Salamov A."/>
            <person name="Schmutz J."/>
            <person name="Schouten H.J."/>
            <person name="Shapiro H."/>
            <person name="Stergiopoulos I."/>
            <person name="Torriani S.F.F."/>
            <person name="Tu H."/>
            <person name="de Vries R.P."/>
            <person name="Waalwijk C."/>
            <person name="Ware S.B."/>
            <person name="Wiebenga A."/>
            <person name="Zwiers L.-H."/>
            <person name="Oliver R.P."/>
            <person name="Grigoriev I.V."/>
            <person name="Kema G.H.J."/>
        </authorList>
    </citation>
    <scope>NUCLEOTIDE SEQUENCE [LARGE SCALE GENOMIC DNA]</scope>
    <source>
        <strain evidence="7">CBS 115943 / IPO323</strain>
    </source>
</reference>
<accession>F9WXW1</accession>
<dbReference type="GeneID" id="13394451"/>
<dbReference type="PROSITE" id="PS50011">
    <property type="entry name" value="PROTEIN_KINASE_DOM"/>
    <property type="match status" value="1"/>
</dbReference>
<evidence type="ECO:0000256" key="1">
    <source>
        <dbReference type="ARBA" id="ARBA00004623"/>
    </source>
</evidence>
<proteinExistence type="predicted"/>
<dbReference type="GO" id="GO:0034045">
    <property type="term" value="C:phagophore assembly site membrane"/>
    <property type="evidence" value="ECO:0007669"/>
    <property type="project" value="UniProtKB-SubCell"/>
</dbReference>
<dbReference type="SUPFAM" id="SSF56112">
    <property type="entry name" value="Protein kinase-like (PK-like)"/>
    <property type="match status" value="1"/>
</dbReference>
<dbReference type="HOGENOM" id="CLU_302896_0_0_1"/>
<comment type="subcellular location">
    <subcellularLocation>
        <location evidence="1">Preautophagosomal structure membrane</location>
        <topology evidence="1">Peripheral membrane protein</topology>
    </subcellularLocation>
</comment>
<evidence type="ECO:0000313" key="6">
    <source>
        <dbReference type="EMBL" id="EGP92503.1"/>
    </source>
</evidence>
<protein>
    <recommendedName>
        <fullName evidence="3">Autophagy-related protein 1</fullName>
    </recommendedName>
</protein>
<evidence type="ECO:0000256" key="4">
    <source>
        <dbReference type="SAM" id="MobiDB-lite"/>
    </source>
</evidence>
<dbReference type="Pfam" id="PF00069">
    <property type="entry name" value="Pkinase"/>
    <property type="match status" value="1"/>
</dbReference>
<feature type="compositionally biased region" description="Polar residues" evidence="4">
    <location>
        <begin position="17"/>
        <end position="26"/>
    </location>
</feature>
<feature type="compositionally biased region" description="Polar residues" evidence="4">
    <location>
        <begin position="38"/>
        <end position="50"/>
    </location>
</feature>
<feature type="region of interest" description="Disordered" evidence="4">
    <location>
        <begin position="17"/>
        <end position="122"/>
    </location>
</feature>
<dbReference type="EMBL" id="CM001196">
    <property type="protein sequence ID" value="EGP92503.1"/>
    <property type="molecule type" value="Genomic_DNA"/>
</dbReference>
<keyword evidence="7" id="KW-1185">Reference proteome</keyword>
<evidence type="ECO:0000256" key="3">
    <source>
        <dbReference type="ARBA" id="ARBA00030237"/>
    </source>
</evidence>
<feature type="domain" description="Protein kinase" evidence="5">
    <location>
        <begin position="143"/>
        <end position="460"/>
    </location>
</feature>
<dbReference type="InterPro" id="IPR008271">
    <property type="entry name" value="Ser/Thr_kinase_AS"/>
</dbReference>
<dbReference type="Proteomes" id="UP000008062">
    <property type="component" value="Chromosome 1"/>
</dbReference>
<dbReference type="InterPro" id="IPR000719">
    <property type="entry name" value="Prot_kinase_dom"/>
</dbReference>
<name>F9WXW1_ZYMTI</name>
<dbReference type="GO" id="GO:0005524">
    <property type="term" value="F:ATP binding"/>
    <property type="evidence" value="ECO:0007669"/>
    <property type="project" value="InterPro"/>
</dbReference>
<dbReference type="InterPro" id="IPR011009">
    <property type="entry name" value="Kinase-like_dom_sf"/>
</dbReference>
<dbReference type="InterPro" id="IPR045269">
    <property type="entry name" value="Atg1-like"/>
</dbReference>
<sequence>MANSTWLPRIVAPATKDNITNLSQHQPRSRPLPLRVRTFSQSTPPTSPADQRQGRFHARNNSFTSSPITPSDQTSRLLHGSYQSSEPSDIFDSPRGSLDSNDSSPTNNYPATPETSLPSARNSLEVPAPEILPYDFTQIDYELSRAKVLGEGLWSTVYLAEQKPGISSSPSPSPQSRRSRSIPFISFSTKLRVRQQTTSTLFAVKTPTRPDSPIVFRNEAKILTHLQRRSLASHHIVTFHGYDQRNSSLVFEALFGGSLESLNSRLKQMTEVARHLEIISLFPGLAVDLIGGLEFLHANGVVHADIKAGNVLLDISEHATDGRPVIRARYIDFSAAFLAGEGEGEAGKYAGGTWDYMAPEQMRPRATPTFASDVWSLGVTLLVVLCGGSPWTAACGGNNFMLREAVKSGDAVGFARMDSTVKKRLDAVQDLVDCCRFALKKEPEKRINSAAWAGSRNPYSPSQITMPKAPSSRKRVAVGGQSPYRSPSPDGVPQLTPKAPASRRGPRGDHSLRSPSPGNVKNVTFNRPLIQGPTGSRANSEAPHDRHGHGESVSDTSVLEYTGNIDMPKADIDHERGRVKARKDLRDARITADPHVEFPLSVRFKLFANPGHEDDGQDVQVCQLMNSLIGSIVDLADSIPEIEDRKEAFMDHILTPENRQLVRYLGCLGLGGLHGEKGWEMLLTEKESRRSFVVGILGMAIKEKVFGDLWFGGDEEQKKQLEDLEREGVEKDGFVRAQERANAIKTFPKSTAHDKNFRFAVVQTTLALSKMLWPFWAIECSKTLENIIFMRLEEIVQTAGKLGRAMRSSPNVIYYWPPVFKDEEYEPSRMECLNLVHMIKSSPYKRETVNGMIRPILKKGMEDKSEAIVRVVCFHGIVAYRQGGGKLAKRELAKDKEGDSHMPADVRRARERVGDGPLTGNEGIRSKTICKSLVLLQWGKQRLLTKEAGTSAHIDANRDGKMEKYEQDSSPMKELYQMLVERCK</sequence>
<dbReference type="OrthoDB" id="1668230at2759"/>
<dbReference type="STRING" id="336722.F9WXW1"/>
<dbReference type="Gene3D" id="1.10.510.10">
    <property type="entry name" value="Transferase(Phosphotransferase) domain 1"/>
    <property type="match status" value="1"/>
</dbReference>
<dbReference type="GO" id="GO:0010506">
    <property type="term" value="P:regulation of autophagy"/>
    <property type="evidence" value="ECO:0007669"/>
    <property type="project" value="InterPro"/>
</dbReference>
<dbReference type="KEGG" id="ztr:MYCGRDRAFT_89108"/>
<evidence type="ECO:0000313" key="7">
    <source>
        <dbReference type="Proteomes" id="UP000008062"/>
    </source>
</evidence>
<dbReference type="RefSeq" id="XP_003857527.1">
    <property type="nucleotide sequence ID" value="XM_003857479.1"/>
</dbReference>
<dbReference type="PROSITE" id="PS00108">
    <property type="entry name" value="PROTEIN_KINASE_ST"/>
    <property type="match status" value="1"/>
</dbReference>
<dbReference type="PANTHER" id="PTHR24348">
    <property type="entry name" value="SERINE/THREONINE-PROTEIN KINASE UNC-51-RELATED"/>
    <property type="match status" value="1"/>
</dbReference>
<feature type="compositionally biased region" description="Polar residues" evidence="4">
    <location>
        <begin position="98"/>
        <end position="122"/>
    </location>
</feature>
<evidence type="ECO:0000256" key="2">
    <source>
        <dbReference type="ARBA" id="ARBA00023006"/>
    </source>
</evidence>
<dbReference type="SMART" id="SM00220">
    <property type="entry name" value="S_TKc"/>
    <property type="match status" value="1"/>
</dbReference>
<dbReference type="AlphaFoldDB" id="F9WXW1"/>